<organism evidence="3 4">
    <name type="scientific">Elysia crispata</name>
    <name type="common">lettuce slug</name>
    <dbReference type="NCBI Taxonomy" id="231223"/>
    <lineage>
        <taxon>Eukaryota</taxon>
        <taxon>Metazoa</taxon>
        <taxon>Spiralia</taxon>
        <taxon>Lophotrochozoa</taxon>
        <taxon>Mollusca</taxon>
        <taxon>Gastropoda</taxon>
        <taxon>Heterobranchia</taxon>
        <taxon>Euthyneura</taxon>
        <taxon>Panpulmonata</taxon>
        <taxon>Sacoglossa</taxon>
        <taxon>Placobranchoidea</taxon>
        <taxon>Plakobranchidae</taxon>
        <taxon>Elysia</taxon>
    </lineage>
</organism>
<sequence length="104" mass="11461">MQMFLAVQFVQSCLSLLLITKEFGRTETVSIDRQKTAFVTQFGNSEENRPVICPAEPSSMTILGSVPSIVLPVPSSSTLQSDDRPGTVSTTRSGRIQRRPLRFS</sequence>
<reference evidence="3" key="1">
    <citation type="journal article" date="2023" name="G3 (Bethesda)">
        <title>A reference genome for the long-term kleptoplast-retaining sea slug Elysia crispata morphotype clarki.</title>
        <authorList>
            <person name="Eastman K.E."/>
            <person name="Pendleton A.L."/>
            <person name="Shaikh M.A."/>
            <person name="Suttiyut T."/>
            <person name="Ogas R."/>
            <person name="Tomko P."/>
            <person name="Gavelis G."/>
            <person name="Widhalm J.R."/>
            <person name="Wisecaver J.H."/>
        </authorList>
    </citation>
    <scope>NUCLEOTIDE SEQUENCE</scope>
    <source>
        <strain evidence="3">ECLA1</strain>
    </source>
</reference>
<accession>A0AAE0ZAM9</accession>
<evidence type="ECO:0000256" key="1">
    <source>
        <dbReference type="SAM" id="MobiDB-lite"/>
    </source>
</evidence>
<comment type="caution">
    <text evidence="3">The sequence shown here is derived from an EMBL/GenBank/DDBJ whole genome shotgun (WGS) entry which is preliminary data.</text>
</comment>
<feature type="region of interest" description="Disordered" evidence="1">
    <location>
        <begin position="74"/>
        <end position="104"/>
    </location>
</feature>
<protein>
    <recommendedName>
        <fullName evidence="5">Secreted protein</fullName>
    </recommendedName>
</protein>
<evidence type="ECO:0000313" key="4">
    <source>
        <dbReference type="Proteomes" id="UP001283361"/>
    </source>
</evidence>
<feature type="signal peptide" evidence="2">
    <location>
        <begin position="1"/>
        <end position="15"/>
    </location>
</feature>
<name>A0AAE0ZAM9_9GAST</name>
<keyword evidence="2" id="KW-0732">Signal</keyword>
<dbReference type="EMBL" id="JAWDGP010004365">
    <property type="protein sequence ID" value="KAK3764952.1"/>
    <property type="molecule type" value="Genomic_DNA"/>
</dbReference>
<evidence type="ECO:0000313" key="3">
    <source>
        <dbReference type="EMBL" id="KAK3764952.1"/>
    </source>
</evidence>
<gene>
    <name evidence="3" type="ORF">RRG08_045754</name>
</gene>
<dbReference type="Proteomes" id="UP001283361">
    <property type="component" value="Unassembled WGS sequence"/>
</dbReference>
<evidence type="ECO:0008006" key="5">
    <source>
        <dbReference type="Google" id="ProtNLM"/>
    </source>
</evidence>
<keyword evidence="4" id="KW-1185">Reference proteome</keyword>
<feature type="compositionally biased region" description="Basic residues" evidence="1">
    <location>
        <begin position="95"/>
        <end position="104"/>
    </location>
</feature>
<evidence type="ECO:0000256" key="2">
    <source>
        <dbReference type="SAM" id="SignalP"/>
    </source>
</evidence>
<feature type="chain" id="PRO_5042165338" description="Secreted protein" evidence="2">
    <location>
        <begin position="16"/>
        <end position="104"/>
    </location>
</feature>
<dbReference type="AlphaFoldDB" id="A0AAE0ZAM9"/>
<proteinExistence type="predicted"/>